<dbReference type="Pfam" id="PF03279">
    <property type="entry name" value="Lip_A_acyltrans"/>
    <property type="match status" value="1"/>
</dbReference>
<keyword evidence="5" id="KW-0472">Membrane</keyword>
<accession>A0A3N4Z9D9</accession>
<sequence length="353" mass="37730">MRLDVVRLFVLADAGVRALPEPVARAAFDLVAIGAWAARVGGVRQLERNLSRVRPDVGRAGLLRLSLAGMRAYMRYYCESFRLPALGPDDLAARVRATGDGAIREALTMGSAVLALGHTGNWDLAGAWATKFLGPVVTVAEHLEPEEIFQGFLEFRTSLGMTIIPLEKDGSTFRELLRHTRGSASVVPLLADRDLSRTGVDVDLLGHRARFAPGPAALALATGRPLFVATIRHERLRGARRRAAGTGWGIAIEFVEVWPGSAPGAPRPSVAELTQRWVDAVASGVAAHPDQWHMLQKVFLADLDPDRLARQAAPRPTPDGGTATPPDGRGNETPPDGRENETPADGAPAAGGR</sequence>
<organism evidence="8 9">
    <name type="scientific">Georgenia muralis</name>
    <dbReference type="NCBI Taxonomy" id="154117"/>
    <lineage>
        <taxon>Bacteria</taxon>
        <taxon>Bacillati</taxon>
        <taxon>Actinomycetota</taxon>
        <taxon>Actinomycetes</taxon>
        <taxon>Micrococcales</taxon>
        <taxon>Bogoriellaceae</taxon>
        <taxon>Georgenia</taxon>
    </lineage>
</organism>
<proteinExistence type="predicted"/>
<dbReference type="OrthoDB" id="9803456at2"/>
<dbReference type="RefSeq" id="WP_123918788.1">
    <property type="nucleotide sequence ID" value="NZ_RKRA01000001.1"/>
</dbReference>
<evidence type="ECO:0000313" key="9">
    <source>
        <dbReference type="Proteomes" id="UP000280726"/>
    </source>
</evidence>
<name>A0A3N4Z9D9_9MICO</name>
<evidence type="ECO:0000256" key="3">
    <source>
        <dbReference type="ARBA" id="ARBA00022519"/>
    </source>
</evidence>
<evidence type="ECO:0000256" key="7">
    <source>
        <dbReference type="SAM" id="MobiDB-lite"/>
    </source>
</evidence>
<dbReference type="PANTHER" id="PTHR30606">
    <property type="entry name" value="LIPID A BIOSYNTHESIS LAUROYL ACYLTRANSFERASE"/>
    <property type="match status" value="1"/>
</dbReference>
<feature type="region of interest" description="Disordered" evidence="7">
    <location>
        <begin position="307"/>
        <end position="353"/>
    </location>
</feature>
<dbReference type="PANTHER" id="PTHR30606:SF10">
    <property type="entry name" value="PHOSPHATIDYLINOSITOL MANNOSIDE ACYLTRANSFERASE"/>
    <property type="match status" value="1"/>
</dbReference>
<evidence type="ECO:0000256" key="4">
    <source>
        <dbReference type="ARBA" id="ARBA00022679"/>
    </source>
</evidence>
<dbReference type="InterPro" id="IPR004960">
    <property type="entry name" value="LipA_acyltrans"/>
</dbReference>
<dbReference type="EMBL" id="RKRA01000001">
    <property type="protein sequence ID" value="RPF28516.1"/>
    <property type="molecule type" value="Genomic_DNA"/>
</dbReference>
<comment type="subcellular location">
    <subcellularLocation>
        <location evidence="1">Cell inner membrane</location>
    </subcellularLocation>
</comment>
<evidence type="ECO:0000313" key="8">
    <source>
        <dbReference type="EMBL" id="RPF28516.1"/>
    </source>
</evidence>
<dbReference type="CDD" id="cd07984">
    <property type="entry name" value="LPLAT_LABLAT-like"/>
    <property type="match status" value="1"/>
</dbReference>
<gene>
    <name evidence="8" type="ORF">EDD32_3043</name>
</gene>
<keyword evidence="9" id="KW-1185">Reference proteome</keyword>
<evidence type="ECO:0000256" key="5">
    <source>
        <dbReference type="ARBA" id="ARBA00023136"/>
    </source>
</evidence>
<dbReference type="GO" id="GO:0005886">
    <property type="term" value="C:plasma membrane"/>
    <property type="evidence" value="ECO:0007669"/>
    <property type="project" value="UniProtKB-SubCell"/>
</dbReference>
<keyword evidence="4 8" id="KW-0808">Transferase</keyword>
<evidence type="ECO:0000256" key="6">
    <source>
        <dbReference type="ARBA" id="ARBA00023315"/>
    </source>
</evidence>
<feature type="compositionally biased region" description="Low complexity" evidence="7">
    <location>
        <begin position="312"/>
        <end position="328"/>
    </location>
</feature>
<comment type="caution">
    <text evidence="8">The sequence shown here is derived from an EMBL/GenBank/DDBJ whole genome shotgun (WGS) entry which is preliminary data.</text>
</comment>
<keyword evidence="2" id="KW-1003">Cell membrane</keyword>
<evidence type="ECO:0000256" key="1">
    <source>
        <dbReference type="ARBA" id="ARBA00004533"/>
    </source>
</evidence>
<dbReference type="NCBIfam" id="NF005919">
    <property type="entry name" value="PRK07920.1"/>
    <property type="match status" value="1"/>
</dbReference>
<dbReference type="GO" id="GO:0016746">
    <property type="term" value="F:acyltransferase activity"/>
    <property type="evidence" value="ECO:0007669"/>
    <property type="project" value="UniProtKB-KW"/>
</dbReference>
<dbReference type="AlphaFoldDB" id="A0A3N4Z9D9"/>
<evidence type="ECO:0000256" key="2">
    <source>
        <dbReference type="ARBA" id="ARBA00022475"/>
    </source>
</evidence>
<dbReference type="Proteomes" id="UP000280726">
    <property type="component" value="Unassembled WGS sequence"/>
</dbReference>
<protein>
    <submittedName>
        <fullName evidence="8">KDO2-lipid IV(A) lauroyltransferase</fullName>
    </submittedName>
</protein>
<dbReference type="GO" id="GO:0009247">
    <property type="term" value="P:glycolipid biosynthetic process"/>
    <property type="evidence" value="ECO:0007669"/>
    <property type="project" value="UniProtKB-ARBA"/>
</dbReference>
<keyword evidence="6" id="KW-0012">Acyltransferase</keyword>
<keyword evidence="3" id="KW-0997">Cell inner membrane</keyword>
<reference evidence="8 9" key="1">
    <citation type="submission" date="2018-11" db="EMBL/GenBank/DDBJ databases">
        <title>Sequencing the genomes of 1000 actinobacteria strains.</title>
        <authorList>
            <person name="Klenk H.-P."/>
        </authorList>
    </citation>
    <scope>NUCLEOTIDE SEQUENCE [LARGE SCALE GENOMIC DNA]</scope>
    <source>
        <strain evidence="8 9">DSM 14418</strain>
    </source>
</reference>